<gene>
    <name evidence="1" type="ORF">WUBG_10138</name>
</gene>
<name>J9E9X4_WUCBA</name>
<evidence type="ECO:0000313" key="1">
    <source>
        <dbReference type="EMBL" id="EJW78953.1"/>
    </source>
</evidence>
<sequence>YPVGMGGDYYGFSLPGNSTVTIYLLPLERINETIPENHHISIIEKQDNELKTIKQNMT</sequence>
<protein>
    <submittedName>
        <fullName evidence="1">Uncharacterized protein</fullName>
    </submittedName>
</protein>
<accession>J9E9X4</accession>
<evidence type="ECO:0000313" key="2">
    <source>
        <dbReference type="Proteomes" id="UP000004810"/>
    </source>
</evidence>
<feature type="non-terminal residue" evidence="1">
    <location>
        <position position="58"/>
    </location>
</feature>
<feature type="non-terminal residue" evidence="1">
    <location>
        <position position="1"/>
    </location>
</feature>
<proteinExistence type="predicted"/>
<reference evidence="2" key="1">
    <citation type="submission" date="2012-08" db="EMBL/GenBank/DDBJ databases">
        <title>The Genome Sequence of Wuchereria bancrofti.</title>
        <authorList>
            <person name="Nutman T.B."/>
            <person name="Fink D.L."/>
            <person name="Russ C."/>
            <person name="Young S."/>
            <person name="Zeng Q."/>
            <person name="Koehrsen M."/>
            <person name="Alvarado L."/>
            <person name="Berlin A."/>
            <person name="Chapman S.B."/>
            <person name="Chen Z."/>
            <person name="Freedman E."/>
            <person name="Gellesch M."/>
            <person name="Goldberg J."/>
            <person name="Griggs A."/>
            <person name="Gujja S."/>
            <person name="Heilman E.R."/>
            <person name="Heiman D."/>
            <person name="Hepburn T."/>
            <person name="Howarth C."/>
            <person name="Jen D."/>
            <person name="Larson L."/>
            <person name="Lewis B."/>
            <person name="Mehta T."/>
            <person name="Park D."/>
            <person name="Pearson M."/>
            <person name="Roberts A."/>
            <person name="Saif S."/>
            <person name="Shea T."/>
            <person name="Shenoy N."/>
            <person name="Sisk P."/>
            <person name="Stolte C."/>
            <person name="Sykes S."/>
            <person name="Walk T."/>
            <person name="White J."/>
            <person name="Yandava C."/>
            <person name="Haas B."/>
            <person name="Henn M.R."/>
            <person name="Nusbaum C."/>
            <person name="Birren B."/>
        </authorList>
    </citation>
    <scope>NUCLEOTIDE SEQUENCE [LARGE SCALE GENOMIC DNA]</scope>
    <source>
        <strain evidence="2">NA</strain>
    </source>
</reference>
<organism evidence="1 2">
    <name type="scientific">Wuchereria bancrofti</name>
    <dbReference type="NCBI Taxonomy" id="6293"/>
    <lineage>
        <taxon>Eukaryota</taxon>
        <taxon>Metazoa</taxon>
        <taxon>Ecdysozoa</taxon>
        <taxon>Nematoda</taxon>
        <taxon>Chromadorea</taxon>
        <taxon>Rhabditida</taxon>
        <taxon>Spirurina</taxon>
        <taxon>Spiruromorpha</taxon>
        <taxon>Filarioidea</taxon>
        <taxon>Onchocercidae</taxon>
        <taxon>Wuchereria</taxon>
    </lineage>
</organism>
<dbReference type="Proteomes" id="UP000004810">
    <property type="component" value="Unassembled WGS sequence"/>
</dbReference>
<comment type="caution">
    <text evidence="1">The sequence shown here is derived from an EMBL/GenBank/DDBJ whole genome shotgun (WGS) entry which is preliminary data.</text>
</comment>
<dbReference type="AlphaFoldDB" id="J9E9X4"/>
<dbReference type="EMBL" id="ADBV01006017">
    <property type="protein sequence ID" value="EJW78953.1"/>
    <property type="molecule type" value="Genomic_DNA"/>
</dbReference>